<evidence type="ECO:0000313" key="9">
    <source>
        <dbReference type="EMBL" id="CAH0237759.1"/>
    </source>
</evidence>
<evidence type="ECO:0000256" key="7">
    <source>
        <dbReference type="PROSITE-ProRule" id="PRU00423"/>
    </source>
</evidence>
<evidence type="ECO:0000256" key="1">
    <source>
        <dbReference type="ARBA" id="ARBA00022448"/>
    </source>
</evidence>
<feature type="modified residue" description="Phosphocysteine; by EIIA" evidence="7">
    <location>
        <position position="7"/>
    </location>
</feature>
<dbReference type="NCBIfam" id="TIGR00853">
    <property type="entry name" value="pts-lac"/>
    <property type="match status" value="1"/>
</dbReference>
<dbReference type="EMBL" id="CAKKMG010000038">
    <property type="protein sequence ID" value="CAH0237759.1"/>
    <property type="molecule type" value="Genomic_DNA"/>
</dbReference>
<organism evidence="9 10">
    <name type="scientific">Peribacillus simplex</name>
    <dbReference type="NCBI Taxonomy" id="1478"/>
    <lineage>
        <taxon>Bacteria</taxon>
        <taxon>Bacillati</taxon>
        <taxon>Bacillota</taxon>
        <taxon>Bacilli</taxon>
        <taxon>Bacillales</taxon>
        <taxon>Bacillaceae</taxon>
        <taxon>Peribacillus</taxon>
    </lineage>
</organism>
<keyword evidence="3" id="KW-0762">Sugar transport</keyword>
<keyword evidence="2" id="KW-0597">Phosphoprotein</keyword>
<dbReference type="CDD" id="cd05564">
    <property type="entry name" value="PTS_IIB_chitobiose_lichenan"/>
    <property type="match status" value="1"/>
</dbReference>
<feature type="domain" description="PTS EIIB type-3" evidence="8">
    <location>
        <begin position="1"/>
        <end position="105"/>
    </location>
</feature>
<proteinExistence type="predicted"/>
<keyword evidence="1" id="KW-0813">Transport</keyword>
<evidence type="ECO:0000259" key="8">
    <source>
        <dbReference type="PROSITE" id="PS51100"/>
    </source>
</evidence>
<gene>
    <name evidence="9" type="primary">licB_1</name>
    <name evidence="9" type="ORF">SRABI133_02804</name>
</gene>
<dbReference type="InterPro" id="IPR013012">
    <property type="entry name" value="PTS_EIIB_3"/>
</dbReference>
<dbReference type="InterPro" id="IPR036095">
    <property type="entry name" value="PTS_EIIB-like_sf"/>
</dbReference>
<keyword evidence="4 9" id="KW-0808">Transferase</keyword>
<evidence type="ECO:0000256" key="6">
    <source>
        <dbReference type="ARBA" id="ARBA00022777"/>
    </source>
</evidence>
<dbReference type="Pfam" id="PF02302">
    <property type="entry name" value="PTS_IIB"/>
    <property type="match status" value="1"/>
</dbReference>
<dbReference type="PROSITE" id="PS51100">
    <property type="entry name" value="PTS_EIIB_TYPE_3"/>
    <property type="match status" value="1"/>
</dbReference>
<sequence length="106" mass="11650">MNILLCCSAGMSTSLLVNKMEKAAVEEGLSVKIQAVATMEVRNHIDEVDVILLGPQVRYLLNDIKKIGDEKGVPVDTINPMHYGSCNGKEVLRTALQLISKQHKEC</sequence>
<protein>
    <submittedName>
        <fullName evidence="9">Lichenan-specific phosphotransferase enzyme IIB component</fullName>
        <ecNumber evidence="9">2.7.1.-</ecNumber>
    </submittedName>
</protein>
<comment type="caution">
    <text evidence="9">The sequence shown here is derived from an EMBL/GenBank/DDBJ whole genome shotgun (WGS) entry which is preliminary data.</text>
</comment>
<dbReference type="SUPFAM" id="SSF52794">
    <property type="entry name" value="PTS system IIB component-like"/>
    <property type="match status" value="1"/>
</dbReference>
<dbReference type="Proteomes" id="UP000789326">
    <property type="component" value="Unassembled WGS sequence"/>
</dbReference>
<evidence type="ECO:0000256" key="5">
    <source>
        <dbReference type="ARBA" id="ARBA00022683"/>
    </source>
</evidence>
<keyword evidence="6" id="KW-0418">Kinase</keyword>
<name>A0A9W4KXQ3_9BACI</name>
<dbReference type="InterPro" id="IPR003501">
    <property type="entry name" value="PTS_EIIB_2/3"/>
</dbReference>
<evidence type="ECO:0000313" key="10">
    <source>
        <dbReference type="Proteomes" id="UP000789326"/>
    </source>
</evidence>
<evidence type="ECO:0000256" key="3">
    <source>
        <dbReference type="ARBA" id="ARBA00022597"/>
    </source>
</evidence>
<evidence type="ECO:0000256" key="2">
    <source>
        <dbReference type="ARBA" id="ARBA00022553"/>
    </source>
</evidence>
<dbReference type="GO" id="GO:0009401">
    <property type="term" value="P:phosphoenolpyruvate-dependent sugar phosphotransferase system"/>
    <property type="evidence" value="ECO:0007669"/>
    <property type="project" value="UniProtKB-KW"/>
</dbReference>
<dbReference type="AlphaFoldDB" id="A0A9W4KXQ3"/>
<dbReference type="EC" id="2.7.1.-" evidence="9"/>
<keyword evidence="5" id="KW-0598">Phosphotransferase system</keyword>
<dbReference type="GO" id="GO:0008982">
    <property type="term" value="F:protein-N(PI)-phosphohistidine-sugar phosphotransferase activity"/>
    <property type="evidence" value="ECO:0007669"/>
    <property type="project" value="InterPro"/>
</dbReference>
<evidence type="ECO:0000256" key="4">
    <source>
        <dbReference type="ARBA" id="ARBA00022679"/>
    </source>
</evidence>
<dbReference type="PANTHER" id="PTHR34581:SF2">
    <property type="entry name" value="PTS SYSTEM N,N'-DIACETYLCHITOBIOSE-SPECIFIC EIIB COMPONENT"/>
    <property type="match status" value="1"/>
</dbReference>
<dbReference type="PANTHER" id="PTHR34581">
    <property type="entry name" value="PTS SYSTEM N,N'-DIACETYLCHITOBIOSE-SPECIFIC EIIB COMPONENT"/>
    <property type="match status" value="1"/>
</dbReference>
<dbReference type="GO" id="GO:0016301">
    <property type="term" value="F:kinase activity"/>
    <property type="evidence" value="ECO:0007669"/>
    <property type="project" value="UniProtKB-KW"/>
</dbReference>
<reference evidence="9" key="1">
    <citation type="submission" date="2021-11" db="EMBL/GenBank/DDBJ databases">
        <authorList>
            <person name="Bulgarelli D."/>
        </authorList>
    </citation>
    <scope>NUCLEOTIDE SEQUENCE</scope>
    <source>
        <strain evidence="9">Bi133</strain>
    </source>
</reference>
<dbReference type="Gene3D" id="3.40.50.2300">
    <property type="match status" value="1"/>
</dbReference>
<dbReference type="RefSeq" id="WP_133345333.1">
    <property type="nucleotide sequence ID" value="NZ_CAKKMG010000038.1"/>
</dbReference>
<dbReference type="InterPro" id="IPR051819">
    <property type="entry name" value="PTS_sugar-specific_EIIB"/>
</dbReference>
<accession>A0A9W4KXQ3</accession>